<dbReference type="Proteomes" id="UP001156921">
    <property type="component" value="Unassembled WGS sequence"/>
</dbReference>
<feature type="transmembrane region" description="Helical" evidence="1">
    <location>
        <begin position="51"/>
        <end position="73"/>
    </location>
</feature>
<dbReference type="EMBL" id="BSOY01000001">
    <property type="protein sequence ID" value="GLS00103.1"/>
    <property type="molecule type" value="Genomic_DNA"/>
</dbReference>
<name>A0ABQ6BDK6_9CAUL</name>
<evidence type="ECO:0000256" key="1">
    <source>
        <dbReference type="SAM" id="Phobius"/>
    </source>
</evidence>
<accession>A0ABQ6BDK6</accession>
<feature type="transmembrane region" description="Helical" evidence="1">
    <location>
        <begin position="85"/>
        <end position="111"/>
    </location>
</feature>
<keyword evidence="1" id="KW-1133">Transmembrane helix</keyword>
<reference evidence="3" key="1">
    <citation type="journal article" date="2019" name="Int. J. Syst. Evol. Microbiol.">
        <title>The Global Catalogue of Microorganisms (GCM) 10K type strain sequencing project: providing services to taxonomists for standard genome sequencing and annotation.</title>
        <authorList>
            <consortium name="The Broad Institute Genomics Platform"/>
            <consortium name="The Broad Institute Genome Sequencing Center for Infectious Disease"/>
            <person name="Wu L."/>
            <person name="Ma J."/>
        </authorList>
    </citation>
    <scope>NUCLEOTIDE SEQUENCE [LARGE SCALE GENOMIC DNA]</scope>
    <source>
        <strain evidence="3">NBRC 110107</strain>
    </source>
</reference>
<gene>
    <name evidence="2" type="ORF">GCM10007859_01060</name>
</gene>
<sequence>MRPPQNPALVIGGLLSIAASLLHIGCIIGGPEWYRFFGAGDAMATMAEQGSITPTLLTLGIAAILAIWAAYAFSGAGLLPRLPLLRTGLVVISAIYLLRGLALIPALIINGGEVMPFVLWSSLIVLVYGVAHAVGTWTAWPHLGPRR</sequence>
<keyword evidence="1" id="KW-0472">Membrane</keyword>
<proteinExistence type="predicted"/>
<feature type="transmembrane region" description="Helical" evidence="1">
    <location>
        <begin position="7"/>
        <end position="31"/>
    </location>
</feature>
<organism evidence="2 3">
    <name type="scientific">Brevundimonas denitrificans</name>
    <dbReference type="NCBI Taxonomy" id="1443434"/>
    <lineage>
        <taxon>Bacteria</taxon>
        <taxon>Pseudomonadati</taxon>
        <taxon>Pseudomonadota</taxon>
        <taxon>Alphaproteobacteria</taxon>
        <taxon>Caulobacterales</taxon>
        <taxon>Caulobacteraceae</taxon>
        <taxon>Brevundimonas</taxon>
    </lineage>
</organism>
<feature type="transmembrane region" description="Helical" evidence="1">
    <location>
        <begin position="117"/>
        <end position="140"/>
    </location>
</feature>
<dbReference type="RefSeq" id="WP_284219978.1">
    <property type="nucleotide sequence ID" value="NZ_BSOY01000001.1"/>
</dbReference>
<keyword evidence="3" id="KW-1185">Reference proteome</keyword>
<protein>
    <submittedName>
        <fullName evidence="2">Uncharacterized protein</fullName>
    </submittedName>
</protein>
<evidence type="ECO:0000313" key="3">
    <source>
        <dbReference type="Proteomes" id="UP001156921"/>
    </source>
</evidence>
<evidence type="ECO:0000313" key="2">
    <source>
        <dbReference type="EMBL" id="GLS00103.1"/>
    </source>
</evidence>
<comment type="caution">
    <text evidence="2">The sequence shown here is derived from an EMBL/GenBank/DDBJ whole genome shotgun (WGS) entry which is preliminary data.</text>
</comment>
<keyword evidence="1" id="KW-0812">Transmembrane</keyword>